<evidence type="ECO:0000313" key="1">
    <source>
        <dbReference type="EMBL" id="MPM53754.1"/>
    </source>
</evidence>
<reference evidence="1" key="1">
    <citation type="submission" date="2019-08" db="EMBL/GenBank/DDBJ databases">
        <authorList>
            <person name="Kucharzyk K."/>
            <person name="Murdoch R.W."/>
            <person name="Higgins S."/>
            <person name="Loffler F."/>
        </authorList>
    </citation>
    <scope>NUCLEOTIDE SEQUENCE</scope>
</reference>
<proteinExistence type="predicted"/>
<name>A0A645AW43_9ZZZZ</name>
<organism evidence="1">
    <name type="scientific">bioreactor metagenome</name>
    <dbReference type="NCBI Taxonomy" id="1076179"/>
    <lineage>
        <taxon>unclassified sequences</taxon>
        <taxon>metagenomes</taxon>
        <taxon>ecological metagenomes</taxon>
    </lineage>
</organism>
<gene>
    <name evidence="1" type="ORF">SDC9_100523</name>
</gene>
<accession>A0A645AW43</accession>
<dbReference type="AlphaFoldDB" id="A0A645AW43"/>
<sequence>MVDQPGMRQLGAGPGGRLVVELDVALPDLVGQRGVGQHRRRDVAVVLLHSLGVPLVFLQLQGRLELLPPSDPVLGRRVELRQGVGHRVGVPAGVEAVADRRVVEP</sequence>
<dbReference type="EMBL" id="VSSQ01014484">
    <property type="protein sequence ID" value="MPM53754.1"/>
    <property type="molecule type" value="Genomic_DNA"/>
</dbReference>
<protein>
    <submittedName>
        <fullName evidence="1">Uncharacterized protein</fullName>
    </submittedName>
</protein>
<comment type="caution">
    <text evidence="1">The sequence shown here is derived from an EMBL/GenBank/DDBJ whole genome shotgun (WGS) entry which is preliminary data.</text>
</comment>